<reference evidence="2" key="1">
    <citation type="submission" date="2023-12" db="EMBL/GenBank/DDBJ databases">
        <authorList>
            <person name="Petit M.-A."/>
            <person name="Lossouarn J."/>
        </authorList>
    </citation>
    <scope>NUCLEOTIDE SEQUENCE [LARGE SCALE GENOMIC DNA]</scope>
</reference>
<proteinExistence type="predicted"/>
<protein>
    <submittedName>
        <fullName evidence="1">Uncharacterized protein</fullName>
    </submittedName>
</protein>
<evidence type="ECO:0000313" key="2">
    <source>
        <dbReference type="Proteomes" id="UP000276869"/>
    </source>
</evidence>
<keyword evidence="2" id="KW-1185">Reference proteome</keyword>
<dbReference type="EMBL" id="LT630001">
    <property type="protein sequence ID" value="SEI30449.1"/>
    <property type="molecule type" value="Genomic_DNA"/>
</dbReference>
<gene>
    <name evidence="1" type="ORF">IDF_01</name>
</gene>
<accession>A0A1M4NDL0</accession>
<organism evidence="1 2">
    <name type="scientific">Enterococcus phage Idefix</name>
    <dbReference type="NCBI Taxonomy" id="2017580"/>
    <lineage>
        <taxon>Viruses</taxon>
        <taxon>Duplodnaviria</taxon>
        <taxon>Heunggongvirae</taxon>
        <taxon>Uroviricota</taxon>
        <taxon>Caudoviricetes</taxon>
        <taxon>Rountreeviridae</taxon>
        <taxon>Sarlesvirinae</taxon>
        <taxon>Copernicusvirus</taxon>
        <taxon>Copernicusvirus Idefix</taxon>
    </lineage>
</organism>
<name>A0A1M4NDL0_9CAUD</name>
<sequence>MKYTENDLELGDKLLCTKSEVDHWISGKMYELKLNKLGVLEIKDEDGDEAYSSYLLECLNKEWDLVEFELIKKEENNMQEFKVGDLVEVVKNNSHAYKNKSETFQVGDTAVVTEVAGYNVRICEKGTGDRYFGNLISKKEIKKVEEIQKLTEYEEELVLRLAEKIDQRNKTIWDRS</sequence>
<evidence type="ECO:0000313" key="1">
    <source>
        <dbReference type="EMBL" id="SEI30449.1"/>
    </source>
</evidence>
<dbReference type="Proteomes" id="UP000276869">
    <property type="component" value="Segment"/>
</dbReference>